<protein>
    <submittedName>
        <fullName evidence="1">Uncharacterized protein</fullName>
    </submittedName>
</protein>
<dbReference type="KEGG" id="palk:PSAKL28_52180"/>
<proteinExistence type="predicted"/>
<dbReference type="AlphaFoldDB" id="A0A077FGK9"/>
<dbReference type="RefSeq" id="WP_038616021.1">
    <property type="nucleotide sequence ID" value="NZ_CP009048.1"/>
</dbReference>
<dbReference type="OrthoDB" id="6896393at2"/>
<gene>
    <name evidence="1" type="ORF">PSAKL28_52180</name>
</gene>
<accession>A0A077FGK9</accession>
<evidence type="ECO:0000313" key="1">
    <source>
        <dbReference type="EMBL" id="AIL64358.1"/>
    </source>
</evidence>
<evidence type="ECO:0000313" key="2">
    <source>
        <dbReference type="Proteomes" id="UP000028931"/>
    </source>
</evidence>
<dbReference type="Proteomes" id="UP000028931">
    <property type="component" value="Chromosome"/>
</dbReference>
<organism evidence="1 2">
    <name type="scientific">Pseudomonas alkylphenolica</name>
    <dbReference type="NCBI Taxonomy" id="237609"/>
    <lineage>
        <taxon>Bacteria</taxon>
        <taxon>Pseudomonadati</taxon>
        <taxon>Pseudomonadota</taxon>
        <taxon>Gammaproteobacteria</taxon>
        <taxon>Pseudomonadales</taxon>
        <taxon>Pseudomonadaceae</taxon>
        <taxon>Pseudomonas</taxon>
    </lineage>
</organism>
<sequence>MTIATKDWTIQNDLMPGIGGGSFRVRGTVTVAHPGITPVLVKPDLQDRSLALNLKLELVQEEGIFTQVQTDKEVCFEMSGDHSYIPCVRVLHEGEILAIVDEIITTN</sequence>
<reference evidence="1 2" key="1">
    <citation type="submission" date="2014-07" db="EMBL/GenBank/DDBJ databases">
        <authorList>
            <person name="Lee K."/>
            <person name="Lim J.Y."/>
            <person name="Hwang I."/>
        </authorList>
    </citation>
    <scope>NUCLEOTIDE SEQUENCE [LARGE SCALE GENOMIC DNA]</scope>
    <source>
        <strain evidence="1 2">KL28</strain>
    </source>
</reference>
<dbReference type="HOGENOM" id="CLU_177011_0_0_6"/>
<dbReference type="EMBL" id="CP009048">
    <property type="protein sequence ID" value="AIL64358.1"/>
    <property type="molecule type" value="Genomic_DNA"/>
</dbReference>
<name>A0A077FGK9_9PSED</name>